<evidence type="ECO:0000313" key="4">
    <source>
        <dbReference type="Proteomes" id="UP001142489"/>
    </source>
</evidence>
<comment type="caution">
    <text evidence="3">The sequence shown here is derived from an EMBL/GenBank/DDBJ whole genome shotgun (WGS) entry which is preliminary data.</text>
</comment>
<keyword evidence="4" id="KW-1185">Reference proteome</keyword>
<dbReference type="InterPro" id="IPR051571">
    <property type="entry name" value="N-CoR_corepressor"/>
</dbReference>
<accession>A0A9Q1ATD7</accession>
<dbReference type="GO" id="GO:0000785">
    <property type="term" value="C:chromatin"/>
    <property type="evidence" value="ECO:0007669"/>
    <property type="project" value="TreeGrafter"/>
</dbReference>
<protein>
    <submittedName>
        <fullName evidence="3">Uncharacterized protein</fullName>
    </submittedName>
</protein>
<evidence type="ECO:0000256" key="2">
    <source>
        <dbReference type="SAM" id="MobiDB-lite"/>
    </source>
</evidence>
<feature type="region of interest" description="Disordered" evidence="2">
    <location>
        <begin position="101"/>
        <end position="122"/>
    </location>
</feature>
<dbReference type="PANTHER" id="PTHR13992">
    <property type="entry name" value="NUCLEAR RECEPTOR CO-REPRESSOR RELATED NCOR"/>
    <property type="match status" value="1"/>
</dbReference>
<evidence type="ECO:0000256" key="1">
    <source>
        <dbReference type="ARBA" id="ARBA00010097"/>
    </source>
</evidence>
<feature type="region of interest" description="Disordered" evidence="2">
    <location>
        <begin position="1"/>
        <end position="31"/>
    </location>
</feature>
<dbReference type="GO" id="GO:0000122">
    <property type="term" value="P:negative regulation of transcription by RNA polymerase II"/>
    <property type="evidence" value="ECO:0007669"/>
    <property type="project" value="TreeGrafter"/>
</dbReference>
<dbReference type="Proteomes" id="UP001142489">
    <property type="component" value="Unassembled WGS sequence"/>
</dbReference>
<reference evidence="3" key="1">
    <citation type="journal article" date="2023" name="DNA Res.">
        <title>Chromosome-level genome assembly of Phrynocephalus forsythii using third-generation DNA sequencing and Hi-C analysis.</title>
        <authorList>
            <person name="Qi Y."/>
            <person name="Zhao W."/>
            <person name="Zhao Y."/>
            <person name="Niu C."/>
            <person name="Cao S."/>
            <person name="Zhang Y."/>
        </authorList>
    </citation>
    <scope>NUCLEOTIDE SEQUENCE</scope>
    <source>
        <tissue evidence="3">Muscle</tissue>
    </source>
</reference>
<dbReference type="AlphaFoldDB" id="A0A9Q1ATD7"/>
<name>A0A9Q1ATD7_9SAUR</name>
<dbReference type="EMBL" id="JAPFRF010000016">
    <property type="protein sequence ID" value="KAJ7309742.1"/>
    <property type="molecule type" value="Genomic_DNA"/>
</dbReference>
<dbReference type="PANTHER" id="PTHR13992:SF21">
    <property type="entry name" value="NUCLEAR RECEPTOR COREPRESSOR 2"/>
    <property type="match status" value="1"/>
</dbReference>
<organism evidence="3 4">
    <name type="scientific">Phrynocephalus forsythii</name>
    <dbReference type="NCBI Taxonomy" id="171643"/>
    <lineage>
        <taxon>Eukaryota</taxon>
        <taxon>Metazoa</taxon>
        <taxon>Chordata</taxon>
        <taxon>Craniata</taxon>
        <taxon>Vertebrata</taxon>
        <taxon>Euteleostomi</taxon>
        <taxon>Lepidosauria</taxon>
        <taxon>Squamata</taxon>
        <taxon>Bifurcata</taxon>
        <taxon>Unidentata</taxon>
        <taxon>Episquamata</taxon>
        <taxon>Toxicofera</taxon>
        <taxon>Iguania</taxon>
        <taxon>Acrodonta</taxon>
        <taxon>Agamidae</taxon>
        <taxon>Agaminae</taxon>
        <taxon>Phrynocephalus</taxon>
    </lineage>
</organism>
<evidence type="ECO:0000313" key="3">
    <source>
        <dbReference type="EMBL" id="KAJ7309742.1"/>
    </source>
</evidence>
<gene>
    <name evidence="3" type="ORF">JRQ81_007806</name>
</gene>
<proteinExistence type="inferred from homology"/>
<feature type="compositionally biased region" description="Basic and acidic residues" evidence="2">
    <location>
        <begin position="108"/>
        <end position="122"/>
    </location>
</feature>
<dbReference type="OrthoDB" id="10258692at2759"/>
<sequence>MAGTAIATAGRGSCEAPGTEKPLSPPPIESKHRSLVQIIYDENRKKAEAAHRILEGLGPQVELPLYNQPSDTRQYHENIKINQAMRKKLILYFKRRNHARKQWSLPEKPPEMSRAGAERNREQFTLGDARREIFFSSK</sequence>
<dbReference type="GO" id="GO:0003714">
    <property type="term" value="F:transcription corepressor activity"/>
    <property type="evidence" value="ECO:0007669"/>
    <property type="project" value="TreeGrafter"/>
</dbReference>
<comment type="similarity">
    <text evidence="1">Belongs to the N-CoR nuclear receptor corepressors family.</text>
</comment>